<dbReference type="InterPro" id="IPR004242">
    <property type="entry name" value="Transposase_21"/>
</dbReference>
<dbReference type="Pfam" id="PF02992">
    <property type="entry name" value="Transposase_21"/>
    <property type="match status" value="1"/>
</dbReference>
<dbReference type="PANTHER" id="PTHR10775">
    <property type="entry name" value="OS08G0208400 PROTEIN"/>
    <property type="match status" value="1"/>
</dbReference>
<evidence type="ECO:0000259" key="1">
    <source>
        <dbReference type="Pfam" id="PF13960"/>
    </source>
</evidence>
<dbReference type="Pfam" id="PF13960">
    <property type="entry name" value="DUF4218"/>
    <property type="match status" value="1"/>
</dbReference>
<reference evidence="2 3" key="1">
    <citation type="submission" date="2024-01" db="EMBL/GenBank/DDBJ databases">
        <title>The complete chloroplast genome sequence of Lithospermum erythrorhizon: insights into the phylogenetic relationship among Boraginaceae species and the maternal lineages of purple gromwells.</title>
        <authorList>
            <person name="Okada T."/>
            <person name="Watanabe K."/>
        </authorList>
    </citation>
    <scope>NUCLEOTIDE SEQUENCE [LARGE SCALE GENOMIC DNA]</scope>
</reference>
<accession>A0AAV3RYK5</accession>
<dbReference type="Proteomes" id="UP001454036">
    <property type="component" value="Unassembled WGS sequence"/>
</dbReference>
<organism evidence="2 3">
    <name type="scientific">Lithospermum erythrorhizon</name>
    <name type="common">Purple gromwell</name>
    <name type="synonym">Lithospermum officinale var. erythrorhizon</name>
    <dbReference type="NCBI Taxonomy" id="34254"/>
    <lineage>
        <taxon>Eukaryota</taxon>
        <taxon>Viridiplantae</taxon>
        <taxon>Streptophyta</taxon>
        <taxon>Embryophyta</taxon>
        <taxon>Tracheophyta</taxon>
        <taxon>Spermatophyta</taxon>
        <taxon>Magnoliopsida</taxon>
        <taxon>eudicotyledons</taxon>
        <taxon>Gunneridae</taxon>
        <taxon>Pentapetalae</taxon>
        <taxon>asterids</taxon>
        <taxon>lamiids</taxon>
        <taxon>Boraginales</taxon>
        <taxon>Boraginaceae</taxon>
        <taxon>Boraginoideae</taxon>
        <taxon>Lithospermeae</taxon>
        <taxon>Lithospermum</taxon>
    </lineage>
</organism>
<comment type="caution">
    <text evidence="2">The sequence shown here is derived from an EMBL/GenBank/DDBJ whole genome shotgun (WGS) entry which is preliminary data.</text>
</comment>
<evidence type="ECO:0000313" key="2">
    <source>
        <dbReference type="EMBL" id="GAA0186188.1"/>
    </source>
</evidence>
<feature type="domain" description="DUF4218" evidence="1">
    <location>
        <begin position="247"/>
        <end position="300"/>
    </location>
</feature>
<dbReference type="EMBL" id="BAABME010013451">
    <property type="protein sequence ID" value="GAA0186188.1"/>
    <property type="molecule type" value="Genomic_DNA"/>
</dbReference>
<name>A0AAV3RYK5_LITER</name>
<proteinExistence type="predicted"/>
<dbReference type="PANTHER" id="PTHR10775:SF182">
    <property type="entry name" value="TRANSPOSON, EN_SPM-LIKE, TRANSPOSASE-ASSOCIATED DOMAIN PROTEIN-RELATED"/>
    <property type="match status" value="1"/>
</dbReference>
<evidence type="ECO:0000313" key="3">
    <source>
        <dbReference type="Proteomes" id="UP001454036"/>
    </source>
</evidence>
<dbReference type="InterPro" id="IPR025452">
    <property type="entry name" value="DUF4218"/>
</dbReference>
<sequence length="300" mass="34432">MLVDGPKGSGNKIDVYMQPLIEELKELWVDGIMTYDASINQMFSLHAALLWTMSDFPAYVMLSEKIKKCELACPHCGKNTRSHWLKYGRKYCYTYHRRFLPTGHKLRRDKVSFNEKIELERNPPILSGIEIKDNLNSRRDLEHLGIRTPLHPKRNRNGKLILPPGPFSLGKAEKNLFCKVLKNLKALDRYGSNISRCVHENESTLLGLKSHDLHSLMQQILPVIVRKILPASVVKVLIEISNFFKQLCSKVNTISDLEKIQERIVLTICHLEKIFPPSFFDTMEHLPIHLVGEALMVGPV</sequence>
<protein>
    <recommendedName>
        <fullName evidence="1">DUF4218 domain-containing protein</fullName>
    </recommendedName>
</protein>
<gene>
    <name evidence="2" type="ORF">LIER_33476</name>
</gene>
<dbReference type="AlphaFoldDB" id="A0AAV3RYK5"/>
<keyword evidence="3" id="KW-1185">Reference proteome</keyword>